<dbReference type="Gene3D" id="1.10.10.60">
    <property type="entry name" value="Homeodomain-like"/>
    <property type="match status" value="1"/>
</dbReference>
<evidence type="ECO:0000256" key="4">
    <source>
        <dbReference type="ARBA" id="ARBA00023163"/>
    </source>
</evidence>
<dbReference type="InterPro" id="IPR013324">
    <property type="entry name" value="RNA_pol_sigma_r3/r4-like"/>
</dbReference>
<name>A0A1Q2HQI9_9BACT</name>
<comment type="similarity">
    <text evidence="1">Belongs to the sigma-70 factor family. ECF subfamily.</text>
</comment>
<organism evidence="6 7">
    <name type="scientific">Sedimentisphaera cyanobacteriorum</name>
    <dbReference type="NCBI Taxonomy" id="1940790"/>
    <lineage>
        <taxon>Bacteria</taxon>
        <taxon>Pseudomonadati</taxon>
        <taxon>Planctomycetota</taxon>
        <taxon>Phycisphaerae</taxon>
        <taxon>Sedimentisphaerales</taxon>
        <taxon>Sedimentisphaeraceae</taxon>
        <taxon>Sedimentisphaera</taxon>
    </lineage>
</organism>
<gene>
    <name evidence="6" type="primary">sigV_3</name>
    <name evidence="6" type="ORF">L21SP3_01320</name>
</gene>
<dbReference type="PANTHER" id="PTHR43133">
    <property type="entry name" value="RNA POLYMERASE ECF-TYPE SIGMA FACTO"/>
    <property type="match status" value="1"/>
</dbReference>
<reference evidence="7" key="1">
    <citation type="submission" date="2017-02" db="EMBL/GenBank/DDBJ databases">
        <title>Comparative genomics and description of representatives of a novel lineage of planctomycetes thriving in anoxic sediments.</title>
        <authorList>
            <person name="Spring S."/>
            <person name="Bunk B."/>
            <person name="Sproer C."/>
            <person name="Klenk H.-P."/>
        </authorList>
    </citation>
    <scope>NUCLEOTIDE SEQUENCE [LARGE SCALE GENOMIC DNA]</scope>
    <source>
        <strain evidence="7">L21-RPul-D3</strain>
    </source>
</reference>
<dbReference type="GO" id="GO:0006352">
    <property type="term" value="P:DNA-templated transcription initiation"/>
    <property type="evidence" value="ECO:0007669"/>
    <property type="project" value="InterPro"/>
</dbReference>
<dbReference type="InterPro" id="IPR007627">
    <property type="entry name" value="RNA_pol_sigma70_r2"/>
</dbReference>
<proteinExistence type="inferred from homology"/>
<dbReference type="AlphaFoldDB" id="A0A1Q2HQI9"/>
<evidence type="ECO:0000256" key="2">
    <source>
        <dbReference type="ARBA" id="ARBA00023015"/>
    </source>
</evidence>
<dbReference type="Pfam" id="PF04542">
    <property type="entry name" value="Sigma70_r2"/>
    <property type="match status" value="1"/>
</dbReference>
<dbReference type="EMBL" id="CP019633">
    <property type="protein sequence ID" value="AQQ09515.1"/>
    <property type="molecule type" value="Genomic_DNA"/>
</dbReference>
<dbReference type="SUPFAM" id="SSF88946">
    <property type="entry name" value="Sigma2 domain of RNA polymerase sigma factors"/>
    <property type="match status" value="1"/>
</dbReference>
<dbReference type="Gene3D" id="1.10.1740.10">
    <property type="match status" value="1"/>
</dbReference>
<dbReference type="STRING" id="1940790.L21SP3_01320"/>
<dbReference type="Proteomes" id="UP000188273">
    <property type="component" value="Chromosome"/>
</dbReference>
<keyword evidence="3" id="KW-0731">Sigma factor</keyword>
<evidence type="ECO:0000313" key="6">
    <source>
        <dbReference type="EMBL" id="AQQ09515.1"/>
    </source>
</evidence>
<evidence type="ECO:0000256" key="3">
    <source>
        <dbReference type="ARBA" id="ARBA00023082"/>
    </source>
</evidence>
<dbReference type="RefSeq" id="WP_077540103.1">
    <property type="nucleotide sequence ID" value="NZ_CP019633.1"/>
</dbReference>
<keyword evidence="4" id="KW-0804">Transcription</keyword>
<feature type="domain" description="RNA polymerase sigma-70 region 2" evidence="5">
    <location>
        <begin position="16"/>
        <end position="82"/>
    </location>
</feature>
<evidence type="ECO:0000259" key="5">
    <source>
        <dbReference type="Pfam" id="PF04542"/>
    </source>
</evidence>
<protein>
    <submittedName>
        <fullName evidence="6">RNA polymerase sigma factor SigV</fullName>
    </submittedName>
</protein>
<dbReference type="GO" id="GO:0016987">
    <property type="term" value="F:sigma factor activity"/>
    <property type="evidence" value="ECO:0007669"/>
    <property type="project" value="UniProtKB-KW"/>
</dbReference>
<evidence type="ECO:0000256" key="1">
    <source>
        <dbReference type="ARBA" id="ARBA00010641"/>
    </source>
</evidence>
<dbReference type="PANTHER" id="PTHR43133:SF51">
    <property type="entry name" value="RNA POLYMERASE SIGMA FACTOR"/>
    <property type="match status" value="1"/>
</dbReference>
<accession>A0A1Q2HQI9</accession>
<dbReference type="InterPro" id="IPR013325">
    <property type="entry name" value="RNA_pol_sigma_r2"/>
</dbReference>
<keyword evidence="2" id="KW-0805">Transcription regulation</keyword>
<evidence type="ECO:0000313" key="7">
    <source>
        <dbReference type="Proteomes" id="UP000188273"/>
    </source>
</evidence>
<keyword evidence="7" id="KW-1185">Reference proteome</keyword>
<dbReference type="OrthoDB" id="6383365at2"/>
<dbReference type="InterPro" id="IPR039425">
    <property type="entry name" value="RNA_pol_sigma-70-like"/>
</dbReference>
<dbReference type="KEGG" id="pbu:L21SP3_01320"/>
<dbReference type="NCBIfam" id="TIGR02937">
    <property type="entry name" value="sigma70-ECF"/>
    <property type="match status" value="1"/>
</dbReference>
<sequence length="170" mass="20185">MKRKSEDSDTKLFLNLVTQNQRLVFRYILSIVPNYSDAEDIYQDTVTSLWEKFDKFERDSSFTAWACVTAKYKALQFIRKSRESKMVFDDDILELLSGEQDSPELVRINGILKECIDQLQYGFAQIIEMRYQKGWTVKKIATFYDKSIHTIYRRLNNIHLVLLSCIERKM</sequence>
<dbReference type="InterPro" id="IPR014284">
    <property type="entry name" value="RNA_pol_sigma-70_dom"/>
</dbReference>
<dbReference type="SUPFAM" id="SSF88659">
    <property type="entry name" value="Sigma3 and sigma4 domains of RNA polymerase sigma factors"/>
    <property type="match status" value="1"/>
</dbReference>